<keyword evidence="2 3" id="KW-0808">Transferase</keyword>
<dbReference type="Pfam" id="PF01531">
    <property type="entry name" value="Glyco_transf_11"/>
    <property type="match status" value="1"/>
</dbReference>
<dbReference type="PANTHER" id="PTHR11927:SF9">
    <property type="entry name" value="L-FUCOSYLTRANSFERASE"/>
    <property type="match status" value="1"/>
</dbReference>
<protein>
    <submittedName>
        <fullName evidence="3">Glycosyl transferase family 11</fullName>
    </submittedName>
</protein>
<accession>A0AAW0ENV4</accession>
<evidence type="ECO:0000256" key="2">
    <source>
        <dbReference type="ARBA" id="ARBA00022679"/>
    </source>
</evidence>
<dbReference type="AlphaFoldDB" id="A0AAW0ENV4"/>
<name>A0AAW0ENV4_9TRYP</name>
<proteinExistence type="predicted"/>
<dbReference type="PANTHER" id="PTHR11927">
    <property type="entry name" value="GALACTOSIDE 2-L-FUCOSYLTRANSFERASE"/>
    <property type="match status" value="1"/>
</dbReference>
<keyword evidence="4" id="KW-1185">Reference proteome</keyword>
<sequence>MHLSVARRGASSTSASATVAPAQARVTTNIVGGLGNQLFLVSNLLATAHRNNIPAHLETTPLSSSAEAPRPTYWDSMFRDLHQHGVQLHRPGASSLQPLPVVTVPETRPVAKVELVARRPCVYNMCGFFQSEVYFDDHAIIGSVVPAELWSAARAHLAAYYGGGGGGGGHTIALHLRRGDYTRFADVFEQLDVTDYYDVAVQQLLGGLLLLLPAPASPSTPARVRLLIFCEEERVGRTVVGYFAVKYRGAVEAMLVSAMTEADMVAASSSASLLPSSPAMPREVLELLMMALCNDVVMANSTFSWWGAYLNRTPLRRVVAPARWFVKDPYPASNHLYCRGWMLL</sequence>
<gene>
    <name evidence="3" type="ORF">NESM_000408800</name>
</gene>
<dbReference type="EMBL" id="JAECZO010000043">
    <property type="protein sequence ID" value="KAK7194876.1"/>
    <property type="molecule type" value="Genomic_DNA"/>
</dbReference>
<dbReference type="GO" id="GO:0005975">
    <property type="term" value="P:carbohydrate metabolic process"/>
    <property type="evidence" value="ECO:0007669"/>
    <property type="project" value="InterPro"/>
</dbReference>
<evidence type="ECO:0000313" key="3">
    <source>
        <dbReference type="EMBL" id="KAK7194876.1"/>
    </source>
</evidence>
<reference evidence="3 4" key="1">
    <citation type="journal article" date="2021" name="MBio">
        <title>A New Model Trypanosomatid, Novymonas esmeraldas: Genomic Perception of Its 'Candidatus Pandoraea novymonadis' Endosymbiont.</title>
        <authorList>
            <person name="Zakharova A."/>
            <person name="Saura A."/>
            <person name="Butenko A."/>
            <person name="Podesvova L."/>
            <person name="Warmusova S."/>
            <person name="Kostygov A.Y."/>
            <person name="Nenarokova A."/>
            <person name="Lukes J."/>
            <person name="Opperdoes F.R."/>
            <person name="Yurchenko V."/>
        </authorList>
    </citation>
    <scope>NUCLEOTIDE SEQUENCE [LARGE SCALE GENOMIC DNA]</scope>
    <source>
        <strain evidence="3 4">E262AT.01</strain>
    </source>
</reference>
<keyword evidence="1" id="KW-0328">Glycosyltransferase</keyword>
<organism evidence="3 4">
    <name type="scientific">Novymonas esmeraldas</name>
    <dbReference type="NCBI Taxonomy" id="1808958"/>
    <lineage>
        <taxon>Eukaryota</taxon>
        <taxon>Discoba</taxon>
        <taxon>Euglenozoa</taxon>
        <taxon>Kinetoplastea</taxon>
        <taxon>Metakinetoplastina</taxon>
        <taxon>Trypanosomatida</taxon>
        <taxon>Trypanosomatidae</taxon>
        <taxon>Novymonas</taxon>
    </lineage>
</organism>
<dbReference type="GO" id="GO:0016020">
    <property type="term" value="C:membrane"/>
    <property type="evidence" value="ECO:0007669"/>
    <property type="project" value="InterPro"/>
</dbReference>
<dbReference type="Proteomes" id="UP001430356">
    <property type="component" value="Unassembled WGS sequence"/>
</dbReference>
<evidence type="ECO:0000313" key="4">
    <source>
        <dbReference type="Proteomes" id="UP001430356"/>
    </source>
</evidence>
<dbReference type="GO" id="GO:0008107">
    <property type="term" value="F:galactoside 2-alpha-L-fucosyltransferase activity"/>
    <property type="evidence" value="ECO:0007669"/>
    <property type="project" value="InterPro"/>
</dbReference>
<dbReference type="InterPro" id="IPR002516">
    <property type="entry name" value="Glyco_trans_11"/>
</dbReference>
<evidence type="ECO:0000256" key="1">
    <source>
        <dbReference type="ARBA" id="ARBA00022676"/>
    </source>
</evidence>
<comment type="caution">
    <text evidence="3">The sequence shown here is derived from an EMBL/GenBank/DDBJ whole genome shotgun (WGS) entry which is preliminary data.</text>
</comment>